<dbReference type="PANTHER" id="PTHR12521:SF0">
    <property type="entry name" value="ADP-RIBOSE GLYCOHYDROLASE OARD1"/>
    <property type="match status" value="1"/>
</dbReference>
<accession>A0AAV8YDT2</accession>
<evidence type="ECO:0000313" key="2">
    <source>
        <dbReference type="EMBL" id="KAJ8949319.1"/>
    </source>
</evidence>
<name>A0AAV8YDT2_9CUCU</name>
<reference evidence="2" key="1">
    <citation type="journal article" date="2023" name="Insect Mol. Biol.">
        <title>Genome sequencing provides insights into the evolution of gene families encoding plant cell wall-degrading enzymes in longhorned beetles.</title>
        <authorList>
            <person name="Shin N.R."/>
            <person name="Okamura Y."/>
            <person name="Kirsch R."/>
            <person name="Pauchet Y."/>
        </authorList>
    </citation>
    <scope>NUCLEOTIDE SEQUENCE</scope>
    <source>
        <strain evidence="2">AMC_N1</strain>
    </source>
</reference>
<sequence length="343" mass="40424">MVRRNRDPFDRDFDNVDVEYKKYLDEKRKKGEVEYRRVKEIQQDLFAMSKEYSLAHCVAEDMRMGSGIAVTFKRDFKDIDELFSQRQKQGGLAVLSLEDRYIYYLVTKRVSNGKPTYETLWSSLKKLRDHMKEYSVEKLAIPRLGCGLDRLEWTHVKNMIEFLFKELEVEITVCNFQQPEDSPEKPQNITCKVVHVEKPIADIEEETSIIYLSSVDGHVSTEMEQLSKKFAFLSEFKKSPKNLGDVITYKMPKRFYVLKGCIVRKTKNDLFDFKSFRNCVQQISRDCKKEQYVYVAFQAIKDDQDDLINDKIITILKNYMRGVDVYICWDGDLVKEMPSSARE</sequence>
<dbReference type="PANTHER" id="PTHR12521">
    <property type="entry name" value="PROTEIN C6ORF130"/>
    <property type="match status" value="1"/>
</dbReference>
<evidence type="ECO:0000259" key="1">
    <source>
        <dbReference type="PROSITE" id="PS51154"/>
    </source>
</evidence>
<feature type="domain" description="Macro" evidence="1">
    <location>
        <begin position="25"/>
        <end position="219"/>
    </location>
</feature>
<comment type="caution">
    <text evidence="2">The sequence shown here is derived from an EMBL/GenBank/DDBJ whole genome shotgun (WGS) entry which is preliminary data.</text>
</comment>
<gene>
    <name evidence="2" type="ORF">NQ318_006744</name>
</gene>
<keyword evidence="3" id="KW-1185">Reference proteome</keyword>
<dbReference type="GO" id="GO:0140291">
    <property type="term" value="P:peptidyl-glutamate ADP-deribosylation"/>
    <property type="evidence" value="ECO:0007669"/>
    <property type="project" value="TreeGrafter"/>
</dbReference>
<dbReference type="CDD" id="cd02901">
    <property type="entry name" value="Macro_Poa1p-like"/>
    <property type="match status" value="1"/>
</dbReference>
<dbReference type="Proteomes" id="UP001162162">
    <property type="component" value="Unassembled WGS sequence"/>
</dbReference>
<dbReference type="AlphaFoldDB" id="A0AAV8YDT2"/>
<dbReference type="InterPro" id="IPR002589">
    <property type="entry name" value="Macro_dom"/>
</dbReference>
<protein>
    <recommendedName>
        <fullName evidence="1">Macro domain-containing protein</fullName>
    </recommendedName>
</protein>
<evidence type="ECO:0000313" key="3">
    <source>
        <dbReference type="Proteomes" id="UP001162162"/>
    </source>
</evidence>
<organism evidence="2 3">
    <name type="scientific">Aromia moschata</name>
    <dbReference type="NCBI Taxonomy" id="1265417"/>
    <lineage>
        <taxon>Eukaryota</taxon>
        <taxon>Metazoa</taxon>
        <taxon>Ecdysozoa</taxon>
        <taxon>Arthropoda</taxon>
        <taxon>Hexapoda</taxon>
        <taxon>Insecta</taxon>
        <taxon>Pterygota</taxon>
        <taxon>Neoptera</taxon>
        <taxon>Endopterygota</taxon>
        <taxon>Coleoptera</taxon>
        <taxon>Polyphaga</taxon>
        <taxon>Cucujiformia</taxon>
        <taxon>Chrysomeloidea</taxon>
        <taxon>Cerambycidae</taxon>
        <taxon>Cerambycinae</taxon>
        <taxon>Callichromatini</taxon>
        <taxon>Aromia</taxon>
    </lineage>
</organism>
<dbReference type="SUPFAM" id="SSF52949">
    <property type="entry name" value="Macro domain-like"/>
    <property type="match status" value="1"/>
</dbReference>
<dbReference type="EMBL" id="JAPWTK010000120">
    <property type="protein sequence ID" value="KAJ8949319.1"/>
    <property type="molecule type" value="Genomic_DNA"/>
</dbReference>
<dbReference type="PROSITE" id="PS51154">
    <property type="entry name" value="MACRO"/>
    <property type="match status" value="1"/>
</dbReference>
<dbReference type="InterPro" id="IPR050892">
    <property type="entry name" value="ADP-ribose_metab_enzymes"/>
</dbReference>
<dbReference type="InterPro" id="IPR043472">
    <property type="entry name" value="Macro_dom-like"/>
</dbReference>
<proteinExistence type="predicted"/>
<dbReference type="Gene3D" id="3.40.220.10">
    <property type="entry name" value="Leucine Aminopeptidase, subunit E, domain 1"/>
    <property type="match status" value="2"/>
</dbReference>